<feature type="compositionally biased region" description="Low complexity" evidence="1">
    <location>
        <begin position="21"/>
        <end position="43"/>
    </location>
</feature>
<feature type="chain" id="PRO_5019361461" description="Lipoprotein" evidence="2">
    <location>
        <begin position="19"/>
        <end position="175"/>
    </location>
</feature>
<dbReference type="RefSeq" id="WP_120323791.1">
    <property type="nucleotide sequence ID" value="NZ_RAPF01000002.1"/>
</dbReference>
<organism evidence="3 4">
    <name type="scientific">Altericroceibacterium spongiae</name>
    <dbReference type="NCBI Taxonomy" id="2320269"/>
    <lineage>
        <taxon>Bacteria</taxon>
        <taxon>Pseudomonadati</taxon>
        <taxon>Pseudomonadota</taxon>
        <taxon>Alphaproteobacteria</taxon>
        <taxon>Sphingomonadales</taxon>
        <taxon>Erythrobacteraceae</taxon>
        <taxon>Altericroceibacterium</taxon>
    </lineage>
</organism>
<dbReference type="EMBL" id="RAPF01000002">
    <property type="protein sequence ID" value="RKF22595.1"/>
    <property type="molecule type" value="Genomic_DNA"/>
</dbReference>
<keyword evidence="4" id="KW-1185">Reference proteome</keyword>
<keyword evidence="2" id="KW-0732">Signal</keyword>
<gene>
    <name evidence="3" type="ORF">D6851_05085</name>
</gene>
<name>A0A420EPI6_9SPHN</name>
<proteinExistence type="predicted"/>
<dbReference type="PROSITE" id="PS51257">
    <property type="entry name" value="PROKAR_LIPOPROTEIN"/>
    <property type="match status" value="1"/>
</dbReference>
<dbReference type="Proteomes" id="UP000284395">
    <property type="component" value="Unassembled WGS sequence"/>
</dbReference>
<evidence type="ECO:0000313" key="3">
    <source>
        <dbReference type="EMBL" id="RKF22595.1"/>
    </source>
</evidence>
<sequence>MRHLYLAPLLLLAFSACGSDESSAPPEEQESAPSGSVPAPASVKNEVNDSGDTDILSSDALQERDNPRRVLAYVKAAIDAHRLADAALAWRSEAEMTGATLTEQLGDYPDMELDYGEGEEEGAAGTLYYQVPVTLTADEGSVNRKGIITLSRVNDVPGASEEQLAWRVRDLHFDQ</sequence>
<evidence type="ECO:0000256" key="2">
    <source>
        <dbReference type="SAM" id="SignalP"/>
    </source>
</evidence>
<evidence type="ECO:0000256" key="1">
    <source>
        <dbReference type="SAM" id="MobiDB-lite"/>
    </source>
</evidence>
<reference evidence="3 4" key="1">
    <citation type="submission" date="2018-09" db="EMBL/GenBank/DDBJ databases">
        <title>Altererythrobacter spongiae sp. nov., isolated from a marine sponge.</title>
        <authorList>
            <person name="Zhuang L."/>
            <person name="Luo L."/>
        </authorList>
    </citation>
    <scope>NUCLEOTIDE SEQUENCE [LARGE SCALE GENOMIC DNA]</scope>
    <source>
        <strain evidence="3 4">HN-Y73</strain>
    </source>
</reference>
<feature type="region of interest" description="Disordered" evidence="1">
    <location>
        <begin position="18"/>
        <end position="61"/>
    </location>
</feature>
<evidence type="ECO:0008006" key="5">
    <source>
        <dbReference type="Google" id="ProtNLM"/>
    </source>
</evidence>
<evidence type="ECO:0000313" key="4">
    <source>
        <dbReference type="Proteomes" id="UP000284395"/>
    </source>
</evidence>
<dbReference type="OrthoDB" id="485556at2"/>
<feature type="signal peptide" evidence="2">
    <location>
        <begin position="1"/>
        <end position="18"/>
    </location>
</feature>
<dbReference type="AlphaFoldDB" id="A0A420EPI6"/>
<accession>A0A420EPI6</accession>
<protein>
    <recommendedName>
        <fullName evidence="5">Lipoprotein</fullName>
    </recommendedName>
</protein>
<comment type="caution">
    <text evidence="3">The sequence shown here is derived from an EMBL/GenBank/DDBJ whole genome shotgun (WGS) entry which is preliminary data.</text>
</comment>